<dbReference type="GO" id="GO:0006260">
    <property type="term" value="P:DNA replication"/>
    <property type="evidence" value="ECO:0007669"/>
    <property type="project" value="TreeGrafter"/>
</dbReference>
<reference evidence="2 3" key="1">
    <citation type="submission" date="2019-02" db="EMBL/GenBank/DDBJ databases">
        <title>Draft Genome Sequence of Maize Bushy Stunt-like Phytoplasma group 16SrI-B (Aster yellows) in South Africa.</title>
        <authorList>
            <person name="Coetzee B."/>
            <person name="Douglas-Smit N."/>
            <person name="Maree H.J."/>
            <person name="Burger J.T."/>
            <person name="Kruger K."/>
            <person name="Pietersen G."/>
        </authorList>
    </citation>
    <scope>NUCLEOTIDE SEQUENCE [LARGE SCALE GENOMIC DNA]</scope>
    <source>
        <strain evidence="2 3">De Villa</strain>
    </source>
</reference>
<dbReference type="AlphaFoldDB" id="A0A4P6MDB4"/>
<dbReference type="GO" id="GO:0005524">
    <property type="term" value="F:ATP binding"/>
    <property type="evidence" value="ECO:0007669"/>
    <property type="project" value="InterPro"/>
</dbReference>
<dbReference type="InterPro" id="IPR027417">
    <property type="entry name" value="P-loop_NTPase"/>
</dbReference>
<keyword evidence="3" id="KW-1185">Reference proteome</keyword>
<name>A0A4P6MDB4_9MOLU</name>
<dbReference type="Proteomes" id="UP000289726">
    <property type="component" value="Chromosome"/>
</dbReference>
<dbReference type="RefSeq" id="WP_130427380.1">
    <property type="nucleotide sequence ID" value="NZ_CP035949.1"/>
</dbReference>
<accession>A0A4P6MDB4</accession>
<dbReference type="Gene3D" id="3.40.50.300">
    <property type="entry name" value="P-loop containing nucleotide triphosphate hydrolases"/>
    <property type="match status" value="1"/>
</dbReference>
<evidence type="ECO:0000313" key="2">
    <source>
        <dbReference type="EMBL" id="QBF23701.1"/>
    </source>
</evidence>
<dbReference type="InterPro" id="IPR002611">
    <property type="entry name" value="IstB_ATP-bd"/>
</dbReference>
<evidence type="ECO:0000313" key="3">
    <source>
        <dbReference type="Proteomes" id="UP000289726"/>
    </source>
</evidence>
<proteinExistence type="predicted"/>
<dbReference type="EMBL" id="CP035949">
    <property type="protein sequence ID" value="QBF23701.1"/>
    <property type="molecule type" value="Genomic_DNA"/>
</dbReference>
<dbReference type="PANTHER" id="PTHR30050:SF8">
    <property type="entry name" value="PRIMOSOMAL PROTEIN DNAI"/>
    <property type="match status" value="1"/>
</dbReference>
<dbReference type="PANTHER" id="PTHR30050">
    <property type="entry name" value="CHROMOSOMAL REPLICATION INITIATOR PROTEIN DNAA"/>
    <property type="match status" value="1"/>
</dbReference>
<evidence type="ECO:0000259" key="1">
    <source>
        <dbReference type="Pfam" id="PF01695"/>
    </source>
</evidence>
<sequence length="272" mass="32326">MEFSDIKIKIRKMIAQCEETKNLDISDDELPVIYHYLLTKDQENEYGNRQEIKTNPLRVVWVPTVKSQALYFKEHWQSQNELFDSSINFDAHLVRQFVVDNDSKQKALKEMKQIIKHFEKSTKGFYLSGSFNTGKTIFLKKIAYELIQKQISVIFLFMPDITRKFRNFLYNNTLETRLQQLKNVKCLILDDLGSENMTPWFRDEILLPLLYDRAEKKLPLFISSNLPFNELHNYLLHLHGAENANSEVKVYKIIEKIRILTHFYDFSEKQDS</sequence>
<gene>
    <name evidence="2" type="ORF">EXT02_00460</name>
</gene>
<protein>
    <submittedName>
        <fullName evidence="2">DNA replication protein</fullName>
    </submittedName>
</protein>
<dbReference type="SUPFAM" id="SSF52540">
    <property type="entry name" value="P-loop containing nucleoside triphosphate hydrolases"/>
    <property type="match status" value="1"/>
</dbReference>
<feature type="domain" description="IstB-like ATP-binding" evidence="1">
    <location>
        <begin position="97"/>
        <end position="235"/>
    </location>
</feature>
<dbReference type="Pfam" id="PF01695">
    <property type="entry name" value="IstB_IS21"/>
    <property type="match status" value="1"/>
</dbReference>
<organism evidence="2 3">
    <name type="scientific">'Catharanthus roseus' aster yellows phytoplasma</name>
    <dbReference type="NCBI Taxonomy" id="1193712"/>
    <lineage>
        <taxon>Bacteria</taxon>
        <taxon>Bacillati</taxon>
        <taxon>Mycoplasmatota</taxon>
        <taxon>Mollicutes</taxon>
        <taxon>Acholeplasmatales</taxon>
        <taxon>Acholeplasmataceae</taxon>
        <taxon>Candidatus Phytoplasma</taxon>
        <taxon>16SrI (Aster yellows group)</taxon>
    </lineage>
</organism>